<dbReference type="AlphaFoldDB" id="A0AAW6FR77"/>
<feature type="transmembrane region" description="Helical" evidence="1">
    <location>
        <begin position="156"/>
        <end position="183"/>
    </location>
</feature>
<organism evidence="2 3">
    <name type="scientific">Faecalitalea cylindroides</name>
    <dbReference type="NCBI Taxonomy" id="39483"/>
    <lineage>
        <taxon>Bacteria</taxon>
        <taxon>Bacillati</taxon>
        <taxon>Bacillota</taxon>
        <taxon>Erysipelotrichia</taxon>
        <taxon>Erysipelotrichales</taxon>
        <taxon>Erysipelotrichaceae</taxon>
        <taxon>Faecalitalea</taxon>
    </lineage>
</organism>
<sequence length="524" mass="61056">MLKCFWISFRLRMAYRINSILYALRQIPLVKKVIPVTLYGNKILKNIITCIALLWELLGIFINKGLYVLVCVFVPSIFVSKETGVLMALNILFFLTIAGAISNNTMFDPTKDKYYAMILMRMDARKYTLTNYLYNMFKILLGMGVSLACLRFFFNIPLYICILIPVYIVFSKMISAAFSLYRFDKKGQIRNENSPVFTVWTGIIICWILAYAVLFFQTFLPFYVYIGAMLIVCIVGLILSRYVWNYGKYKEMYRILLQNTPLDMQAIMKDAQAKNITDAIKMDETITSDKTGYAYFNDLFVKRHKKILWRYSKKLSLIVVSVVIVIGFGELFFDEVGMIVQNFVLDYLPYFIFILYSFNSSKSVVQAMFYNCDHSMLTYSFYRRPEVILSLFRLRLRSLILINLFPAVALAIGLDVLLALSGSKESLLVYLIVFICIISTSIFFSIHYLTCYYLLQPYNEFTETKSATYSLVMSLTYGICFAFIYLHMSTYVFGTIMTLFSLVYFVISYRLVYKKASQTFRLRR</sequence>
<feature type="transmembrane region" description="Helical" evidence="1">
    <location>
        <begin position="492"/>
        <end position="513"/>
    </location>
</feature>
<feature type="transmembrane region" description="Helical" evidence="1">
    <location>
        <begin position="222"/>
        <end position="244"/>
    </location>
</feature>
<keyword evidence="1" id="KW-0812">Transmembrane</keyword>
<evidence type="ECO:0000256" key="1">
    <source>
        <dbReference type="SAM" id="Phobius"/>
    </source>
</evidence>
<proteinExistence type="predicted"/>
<feature type="transmembrane region" description="Helical" evidence="1">
    <location>
        <begin position="195"/>
        <end position="216"/>
    </location>
</feature>
<keyword evidence="1" id="KW-1133">Transmembrane helix</keyword>
<feature type="transmembrane region" description="Helical" evidence="1">
    <location>
        <begin position="84"/>
        <end position="107"/>
    </location>
</feature>
<evidence type="ECO:0008006" key="4">
    <source>
        <dbReference type="Google" id="ProtNLM"/>
    </source>
</evidence>
<protein>
    <recommendedName>
        <fullName evidence="4">ABC transporter permease</fullName>
    </recommendedName>
</protein>
<keyword evidence="1" id="KW-0472">Membrane</keyword>
<feature type="transmembrane region" description="Helical" evidence="1">
    <location>
        <begin position="52"/>
        <end position="78"/>
    </location>
</feature>
<reference evidence="2" key="1">
    <citation type="submission" date="2023-01" db="EMBL/GenBank/DDBJ databases">
        <title>Human gut microbiome strain richness.</title>
        <authorList>
            <person name="Chen-Liaw A."/>
        </authorList>
    </citation>
    <scope>NUCLEOTIDE SEQUENCE</scope>
    <source>
        <strain evidence="2">D55st1_G4_D55t1_190419</strain>
    </source>
</reference>
<feature type="transmembrane region" description="Helical" evidence="1">
    <location>
        <begin position="399"/>
        <end position="421"/>
    </location>
</feature>
<dbReference type="RefSeq" id="WP_195190966.1">
    <property type="nucleotide sequence ID" value="NZ_JADMUL010000007.1"/>
</dbReference>
<comment type="caution">
    <text evidence="2">The sequence shown here is derived from an EMBL/GenBank/DDBJ whole genome shotgun (WGS) entry which is preliminary data.</text>
</comment>
<feature type="transmembrane region" description="Helical" evidence="1">
    <location>
        <begin position="467"/>
        <end position="486"/>
    </location>
</feature>
<dbReference type="EMBL" id="JAQNCK010000007">
    <property type="protein sequence ID" value="MDC0827819.1"/>
    <property type="molecule type" value="Genomic_DNA"/>
</dbReference>
<feature type="transmembrane region" description="Helical" evidence="1">
    <location>
        <begin position="339"/>
        <end position="358"/>
    </location>
</feature>
<gene>
    <name evidence="2" type="ORF">POG00_03745</name>
</gene>
<name>A0AAW6FR77_9FIRM</name>
<feature type="transmembrane region" description="Helical" evidence="1">
    <location>
        <begin position="427"/>
        <end position="455"/>
    </location>
</feature>
<feature type="transmembrane region" description="Helical" evidence="1">
    <location>
        <begin position="315"/>
        <end position="333"/>
    </location>
</feature>
<feature type="transmembrane region" description="Helical" evidence="1">
    <location>
        <begin position="128"/>
        <end position="150"/>
    </location>
</feature>
<dbReference type="Proteomes" id="UP001220658">
    <property type="component" value="Unassembled WGS sequence"/>
</dbReference>
<evidence type="ECO:0000313" key="2">
    <source>
        <dbReference type="EMBL" id="MDC0827819.1"/>
    </source>
</evidence>
<evidence type="ECO:0000313" key="3">
    <source>
        <dbReference type="Proteomes" id="UP001220658"/>
    </source>
</evidence>
<accession>A0AAW6FR77</accession>